<name>W9GEI3_9MICO</name>
<dbReference type="InterPro" id="IPR004538">
    <property type="entry name" value="Hemolysin_A/TlyA"/>
</dbReference>
<dbReference type="GO" id="GO:0032259">
    <property type="term" value="P:methylation"/>
    <property type="evidence" value="ECO:0007669"/>
    <property type="project" value="InterPro"/>
</dbReference>
<feature type="domain" description="RNA-binding S4" evidence="4">
    <location>
        <begin position="3"/>
        <end position="65"/>
    </location>
</feature>
<evidence type="ECO:0000313" key="5">
    <source>
        <dbReference type="EMBL" id="EWT04470.1"/>
    </source>
</evidence>
<dbReference type="PANTHER" id="PTHR32319">
    <property type="entry name" value="BACTERIAL HEMOLYSIN-LIKE PROTEIN"/>
    <property type="match status" value="1"/>
</dbReference>
<accession>W9GEI3</accession>
<dbReference type="Gene3D" id="3.40.50.150">
    <property type="entry name" value="Vaccinia Virus protein VP39"/>
    <property type="match status" value="1"/>
</dbReference>
<gene>
    <name evidence="5" type="ORF">N864_12835</name>
</gene>
<dbReference type="OrthoDB" id="9784736at2"/>
<evidence type="ECO:0000256" key="1">
    <source>
        <dbReference type="ARBA" id="ARBA00022884"/>
    </source>
</evidence>
<proteinExistence type="inferred from homology"/>
<dbReference type="SMART" id="SM00363">
    <property type="entry name" value="S4"/>
    <property type="match status" value="1"/>
</dbReference>
<dbReference type="InterPro" id="IPR047048">
    <property type="entry name" value="TlyA"/>
</dbReference>
<dbReference type="InterPro" id="IPR002877">
    <property type="entry name" value="RNA_MeTrfase_FtsJ_dom"/>
</dbReference>
<evidence type="ECO:0000313" key="6">
    <source>
        <dbReference type="Proteomes" id="UP000019494"/>
    </source>
</evidence>
<dbReference type="PANTHER" id="PTHR32319:SF0">
    <property type="entry name" value="BACTERIAL HEMOLYSIN-LIKE PROTEIN"/>
    <property type="match status" value="1"/>
</dbReference>
<comment type="caution">
    <text evidence="5">The sequence shown here is derived from an EMBL/GenBank/DDBJ whole genome shotgun (WGS) entry which is preliminary data.</text>
</comment>
<sequence length="276" mass="29245">MSSRLDAQLVTRGLARSRAQARELITGGSVLVDGAVRTKPATAVDEHARIELSVEPDRWVGRAALKLLHALELWGPAGSRVATTTARIDARGRRCLDVGASTGGFTQVLLEHGAASVTALDVGHGQLVAQLAGDPRVIDLPGTNIRQVRPGDLGDPFDLVVADLSFISLTLTLGPMGGLVADDGDLVVLVKPQFEVGRDRLGRGGVVTSPHEHRRVLLDVHHHATTLGLVVVDAARSPIQGSEGNREFLLWLTPRPATTGLGPDDMLGRMDLEAHS</sequence>
<comment type="similarity">
    <text evidence="2">Belongs to the TlyA family.</text>
</comment>
<dbReference type="Pfam" id="PF01728">
    <property type="entry name" value="FtsJ"/>
    <property type="match status" value="1"/>
</dbReference>
<dbReference type="InterPro" id="IPR036986">
    <property type="entry name" value="S4_RNA-bd_sf"/>
</dbReference>
<dbReference type="Proteomes" id="UP000019494">
    <property type="component" value="Unassembled WGS sequence"/>
</dbReference>
<dbReference type="AlphaFoldDB" id="W9GEI3"/>
<dbReference type="RefSeq" id="WP_034720576.1">
    <property type="nucleotide sequence ID" value="NZ_AWQS01000238.1"/>
</dbReference>
<dbReference type="GO" id="GO:0003723">
    <property type="term" value="F:RNA binding"/>
    <property type="evidence" value="ECO:0007669"/>
    <property type="project" value="UniProtKB-KW"/>
</dbReference>
<dbReference type="PATRIC" id="fig|584657.3.peg.3649"/>
<dbReference type="SUPFAM" id="SSF55174">
    <property type="entry name" value="Alpha-L RNA-binding motif"/>
    <property type="match status" value="1"/>
</dbReference>
<protein>
    <submittedName>
        <fullName evidence="5">Hemolysin A</fullName>
    </submittedName>
</protein>
<dbReference type="EMBL" id="AWQS01000238">
    <property type="protein sequence ID" value="EWT04470.1"/>
    <property type="molecule type" value="Genomic_DNA"/>
</dbReference>
<keyword evidence="6" id="KW-1185">Reference proteome</keyword>
<dbReference type="GO" id="GO:0008168">
    <property type="term" value="F:methyltransferase activity"/>
    <property type="evidence" value="ECO:0007669"/>
    <property type="project" value="InterPro"/>
</dbReference>
<dbReference type="SUPFAM" id="SSF53335">
    <property type="entry name" value="S-adenosyl-L-methionine-dependent methyltransferases"/>
    <property type="match status" value="1"/>
</dbReference>
<dbReference type="Gene3D" id="3.10.290.10">
    <property type="entry name" value="RNA-binding S4 domain"/>
    <property type="match status" value="1"/>
</dbReference>
<evidence type="ECO:0000256" key="2">
    <source>
        <dbReference type="ARBA" id="ARBA00029460"/>
    </source>
</evidence>
<dbReference type="PIRSF" id="PIRSF005578">
    <property type="entry name" value="TlyA"/>
    <property type="match status" value="1"/>
</dbReference>
<evidence type="ECO:0000259" key="4">
    <source>
        <dbReference type="SMART" id="SM00363"/>
    </source>
</evidence>
<dbReference type="PROSITE" id="PS50889">
    <property type="entry name" value="S4"/>
    <property type="match status" value="1"/>
</dbReference>
<dbReference type="CDD" id="cd00165">
    <property type="entry name" value="S4"/>
    <property type="match status" value="1"/>
</dbReference>
<dbReference type="InterPro" id="IPR002942">
    <property type="entry name" value="S4_RNA-bd"/>
</dbReference>
<dbReference type="Pfam" id="PF01479">
    <property type="entry name" value="S4"/>
    <property type="match status" value="1"/>
</dbReference>
<reference evidence="6" key="1">
    <citation type="submission" date="2013-08" db="EMBL/GenBank/DDBJ databases">
        <title>Intrasporangium oryzae NRRL B-24470.</title>
        <authorList>
            <person name="Liu H."/>
            <person name="Wang G."/>
        </authorList>
    </citation>
    <scope>NUCLEOTIDE SEQUENCE [LARGE SCALE GENOMIC DNA]</scope>
    <source>
        <strain evidence="6">Q5-1</strain>
    </source>
</reference>
<dbReference type="CDD" id="cd02440">
    <property type="entry name" value="AdoMet_MTases"/>
    <property type="match status" value="1"/>
</dbReference>
<keyword evidence="1 3" id="KW-0694">RNA-binding</keyword>
<evidence type="ECO:0000256" key="3">
    <source>
        <dbReference type="PROSITE-ProRule" id="PRU00182"/>
    </source>
</evidence>
<dbReference type="InterPro" id="IPR029063">
    <property type="entry name" value="SAM-dependent_MTases_sf"/>
</dbReference>
<organism evidence="5 6">
    <name type="scientific">Intrasporangium chromatireducens Q5-1</name>
    <dbReference type="NCBI Taxonomy" id="584657"/>
    <lineage>
        <taxon>Bacteria</taxon>
        <taxon>Bacillati</taxon>
        <taxon>Actinomycetota</taxon>
        <taxon>Actinomycetes</taxon>
        <taxon>Micrococcales</taxon>
        <taxon>Intrasporangiaceae</taxon>
        <taxon>Intrasporangium</taxon>
    </lineage>
</organism>